<keyword evidence="4" id="KW-1185">Reference proteome</keyword>
<dbReference type="SUPFAM" id="SSF54637">
    <property type="entry name" value="Thioesterase/thiol ester dehydrase-isomerase"/>
    <property type="match status" value="1"/>
</dbReference>
<dbReference type="Gene3D" id="3.10.129.10">
    <property type="entry name" value="Hotdog Thioesterase"/>
    <property type="match status" value="1"/>
</dbReference>
<dbReference type="PANTHER" id="PTHR31793:SF27">
    <property type="entry name" value="NOVEL THIOESTERASE SUPERFAMILY DOMAIN AND SAPOSIN A-TYPE DOMAIN CONTAINING PROTEIN (0610012H03RIK)"/>
    <property type="match status" value="1"/>
</dbReference>
<accession>A0ABP9UL07</accession>
<dbReference type="CDD" id="cd00586">
    <property type="entry name" value="4HBT"/>
    <property type="match status" value="1"/>
</dbReference>
<organism evidence="3 4">
    <name type="scientific">Haloferula sargassicola</name>
    <dbReference type="NCBI Taxonomy" id="490096"/>
    <lineage>
        <taxon>Bacteria</taxon>
        <taxon>Pseudomonadati</taxon>
        <taxon>Verrucomicrobiota</taxon>
        <taxon>Verrucomicrobiia</taxon>
        <taxon>Verrucomicrobiales</taxon>
        <taxon>Verrucomicrobiaceae</taxon>
        <taxon>Haloferula</taxon>
    </lineage>
</organism>
<evidence type="ECO:0000256" key="2">
    <source>
        <dbReference type="ARBA" id="ARBA00022801"/>
    </source>
</evidence>
<dbReference type="PANTHER" id="PTHR31793">
    <property type="entry name" value="4-HYDROXYBENZOYL-COA THIOESTERASE FAMILY MEMBER"/>
    <property type="match status" value="1"/>
</dbReference>
<dbReference type="Proteomes" id="UP001476282">
    <property type="component" value="Unassembled WGS sequence"/>
</dbReference>
<evidence type="ECO:0000313" key="3">
    <source>
        <dbReference type="EMBL" id="GAA5481945.1"/>
    </source>
</evidence>
<protein>
    <recommendedName>
        <fullName evidence="5">Thioesterase</fullName>
    </recommendedName>
</protein>
<sequence length="139" mass="16580">MEPNDYSIFETRMQVRPDDLDMNAHVHNSRYLDYVLAARFDQMERCYGMSMEAFLKRGLSWFVRTAHIEHKRPLFLGQWITVRTRIGEVQRRGVRIDFEIIRETDDRESASGFCDYQLVDRETGRPVTIPEDIIERYSV</sequence>
<comment type="similarity">
    <text evidence="1">Belongs to the 4-hydroxybenzoyl-CoA thioesterase family.</text>
</comment>
<proteinExistence type="inferred from homology"/>
<dbReference type="RefSeq" id="WP_353566088.1">
    <property type="nucleotide sequence ID" value="NZ_BAABRI010000005.1"/>
</dbReference>
<dbReference type="Pfam" id="PF13279">
    <property type="entry name" value="4HBT_2"/>
    <property type="match status" value="1"/>
</dbReference>
<reference evidence="3 4" key="1">
    <citation type="submission" date="2024-02" db="EMBL/GenBank/DDBJ databases">
        <title>Haloferula sargassicola NBRC 104335.</title>
        <authorList>
            <person name="Ichikawa N."/>
            <person name="Katano-Makiyama Y."/>
            <person name="Hidaka K."/>
        </authorList>
    </citation>
    <scope>NUCLEOTIDE SEQUENCE [LARGE SCALE GENOMIC DNA]</scope>
    <source>
        <strain evidence="3 4">NBRC 104335</strain>
    </source>
</reference>
<dbReference type="InterPro" id="IPR050563">
    <property type="entry name" value="4-hydroxybenzoyl-CoA_TE"/>
</dbReference>
<dbReference type="EMBL" id="BAABRI010000005">
    <property type="protein sequence ID" value="GAA5481945.1"/>
    <property type="molecule type" value="Genomic_DNA"/>
</dbReference>
<evidence type="ECO:0008006" key="5">
    <source>
        <dbReference type="Google" id="ProtNLM"/>
    </source>
</evidence>
<evidence type="ECO:0000256" key="1">
    <source>
        <dbReference type="ARBA" id="ARBA00005953"/>
    </source>
</evidence>
<keyword evidence="2" id="KW-0378">Hydrolase</keyword>
<gene>
    <name evidence="3" type="ORF">Hsar01_01160</name>
</gene>
<dbReference type="InterPro" id="IPR029069">
    <property type="entry name" value="HotDog_dom_sf"/>
</dbReference>
<comment type="caution">
    <text evidence="3">The sequence shown here is derived from an EMBL/GenBank/DDBJ whole genome shotgun (WGS) entry which is preliminary data.</text>
</comment>
<name>A0ABP9UL07_9BACT</name>
<evidence type="ECO:0000313" key="4">
    <source>
        <dbReference type="Proteomes" id="UP001476282"/>
    </source>
</evidence>